<dbReference type="KEGG" id="uam:UABAM_04915"/>
<evidence type="ECO:0000313" key="1">
    <source>
        <dbReference type="EMBL" id="BBM86529.1"/>
    </source>
</evidence>
<protein>
    <submittedName>
        <fullName evidence="1">Uncharacterized protein</fullName>
    </submittedName>
</protein>
<dbReference type="AlphaFoldDB" id="A0A5S9F6C7"/>
<gene>
    <name evidence="1" type="ORF">UABAM_04915</name>
</gene>
<name>A0A5S9F6C7_UABAM</name>
<organism evidence="1 2">
    <name type="scientific">Uabimicrobium amorphum</name>
    <dbReference type="NCBI Taxonomy" id="2596890"/>
    <lineage>
        <taxon>Bacteria</taxon>
        <taxon>Pseudomonadati</taxon>
        <taxon>Planctomycetota</taxon>
        <taxon>Candidatus Uabimicrobiia</taxon>
        <taxon>Candidatus Uabimicrobiales</taxon>
        <taxon>Candidatus Uabimicrobiaceae</taxon>
        <taxon>Candidatus Uabimicrobium</taxon>
    </lineage>
</organism>
<evidence type="ECO:0000313" key="2">
    <source>
        <dbReference type="Proteomes" id="UP000326354"/>
    </source>
</evidence>
<dbReference type="RefSeq" id="WP_151970581.1">
    <property type="nucleotide sequence ID" value="NZ_AP019860.1"/>
</dbReference>
<dbReference type="EMBL" id="AP019860">
    <property type="protein sequence ID" value="BBM86529.1"/>
    <property type="molecule type" value="Genomic_DNA"/>
</dbReference>
<accession>A0A5S9F6C7</accession>
<reference evidence="1 2" key="1">
    <citation type="submission" date="2019-08" db="EMBL/GenBank/DDBJ databases">
        <title>Complete genome sequence of Candidatus Uab amorphum.</title>
        <authorList>
            <person name="Shiratori T."/>
            <person name="Suzuki S."/>
            <person name="Kakizawa Y."/>
            <person name="Ishida K."/>
        </authorList>
    </citation>
    <scope>NUCLEOTIDE SEQUENCE [LARGE SCALE GENOMIC DNA]</scope>
    <source>
        <strain evidence="1 2">SRT547</strain>
    </source>
</reference>
<keyword evidence="2" id="KW-1185">Reference proteome</keyword>
<proteinExistence type="predicted"/>
<dbReference type="Proteomes" id="UP000326354">
    <property type="component" value="Chromosome"/>
</dbReference>
<sequence length="165" mass="19338">MNRKLHLNDDLKTIVQEIYNKKDDSEEKKQAFLALKEAVKNMKPDAEDKHDTPDGIAGRWEQYSWRHEYYATFEVAKNNGEYSMKVVAKSTELELLHPRRLFNISFDGNIWRFCSDWGEDGMANFELHKIHNNRFEGDWYRGSRRGSMSIWIREGTGSADISTGE</sequence>